<feature type="domain" description="Mammalian cell entry C-terminal" evidence="2">
    <location>
        <begin position="122"/>
        <end position="282"/>
    </location>
</feature>
<dbReference type="InterPro" id="IPR024516">
    <property type="entry name" value="Mce_C"/>
</dbReference>
<evidence type="ECO:0000313" key="3">
    <source>
        <dbReference type="EMBL" id="QXN88674.1"/>
    </source>
</evidence>
<dbReference type="InterPro" id="IPR052336">
    <property type="entry name" value="MlaD_Phospholipid_Transporter"/>
</dbReference>
<dbReference type="RefSeq" id="WP_218469557.1">
    <property type="nucleotide sequence ID" value="NZ_CP078145.1"/>
</dbReference>
<dbReference type="Pfam" id="PF11887">
    <property type="entry name" value="Mce4_CUP1"/>
    <property type="match status" value="1"/>
</dbReference>
<reference evidence="3 4" key="1">
    <citation type="submission" date="2021-07" db="EMBL/GenBank/DDBJ databases">
        <title>Whole Genome Sequence of Nocardia Iowensis.</title>
        <authorList>
            <person name="Lamm A."/>
            <person name="Collins-Fairclough A.M."/>
            <person name="Bunk B."/>
            <person name="Sproer C."/>
        </authorList>
    </citation>
    <scope>NUCLEOTIDE SEQUENCE [LARGE SCALE GENOMIC DNA]</scope>
    <source>
        <strain evidence="3 4">NRRL 5646</strain>
    </source>
</reference>
<accession>A0ABX8RGE6</accession>
<keyword evidence="4" id="KW-1185">Reference proteome</keyword>
<gene>
    <name evidence="3" type="ORF">KV110_24115</name>
</gene>
<evidence type="ECO:0000313" key="4">
    <source>
        <dbReference type="Proteomes" id="UP000694257"/>
    </source>
</evidence>
<evidence type="ECO:0000259" key="2">
    <source>
        <dbReference type="Pfam" id="PF11887"/>
    </source>
</evidence>
<dbReference type="PANTHER" id="PTHR33371:SF17">
    <property type="entry name" value="MCE-FAMILY PROTEIN MCE1B"/>
    <property type="match status" value="1"/>
</dbReference>
<feature type="domain" description="Mce/MlaD" evidence="1">
    <location>
        <begin position="36"/>
        <end position="117"/>
    </location>
</feature>
<organism evidence="3 4">
    <name type="scientific">Nocardia iowensis</name>
    <dbReference type="NCBI Taxonomy" id="204891"/>
    <lineage>
        <taxon>Bacteria</taxon>
        <taxon>Bacillati</taxon>
        <taxon>Actinomycetota</taxon>
        <taxon>Actinomycetes</taxon>
        <taxon>Mycobacteriales</taxon>
        <taxon>Nocardiaceae</taxon>
        <taxon>Nocardia</taxon>
    </lineage>
</organism>
<dbReference type="InterPro" id="IPR003399">
    <property type="entry name" value="Mce/MlaD"/>
</dbReference>
<sequence length="347" mass="36792">MNVRAPLIGFSLFATAAVLATVLVWNTLSRIVPGTTNTYSAVFTDVLGLKQGDDVRMAGVRVGKVEKIDLVHGPNNNKYVAEVTFVVQRDQTLFDDTKALVRYQNLIGQRYVALAPGKSSSPAQLKNNGSIPLERTEPSFDVSGLLNGFQPLFQALQPEQVNRLSETFIQALQGDGVSLSAFIVQAAQLATDFQRRDAILSDVITNLSGVMAGLARRGDELETLVTQTRALIGGLSEQGQSLQASTVQIADATSSLVEMVGQIQPKLQTAQNSTSAALTLLLANGAKLDQAAIDLPNILSGVGGISAEGGYSNGYVCSLDVSLYGVLFPRGLFPQIGGQSHSAVCRP</sequence>
<dbReference type="Pfam" id="PF02470">
    <property type="entry name" value="MlaD"/>
    <property type="match status" value="1"/>
</dbReference>
<dbReference type="PANTHER" id="PTHR33371">
    <property type="entry name" value="INTERMEMBRANE PHOSPHOLIPID TRANSPORT SYSTEM BINDING PROTEIN MLAD-RELATED"/>
    <property type="match status" value="1"/>
</dbReference>
<dbReference type="NCBIfam" id="TIGR00996">
    <property type="entry name" value="Mtu_fam_mce"/>
    <property type="match status" value="1"/>
</dbReference>
<dbReference type="Proteomes" id="UP000694257">
    <property type="component" value="Chromosome"/>
</dbReference>
<dbReference type="EMBL" id="CP078145">
    <property type="protein sequence ID" value="QXN88674.1"/>
    <property type="molecule type" value="Genomic_DNA"/>
</dbReference>
<name>A0ABX8RGE6_NOCIO</name>
<proteinExistence type="predicted"/>
<protein>
    <submittedName>
        <fullName evidence="3">MCE family protein</fullName>
    </submittedName>
</protein>
<dbReference type="InterPro" id="IPR005693">
    <property type="entry name" value="Mce"/>
</dbReference>
<evidence type="ECO:0000259" key="1">
    <source>
        <dbReference type="Pfam" id="PF02470"/>
    </source>
</evidence>